<dbReference type="CDD" id="cd03411">
    <property type="entry name" value="Ferrochelatase_N"/>
    <property type="match status" value="1"/>
</dbReference>
<comment type="similarity">
    <text evidence="2 8">Belongs to the ferrochelatase family.</text>
</comment>
<dbReference type="InterPro" id="IPR019772">
    <property type="entry name" value="Ferrochelatase_AS"/>
</dbReference>
<evidence type="ECO:0000256" key="1">
    <source>
        <dbReference type="ARBA" id="ARBA00004943"/>
    </source>
</evidence>
<comment type="subcellular location">
    <subcellularLocation>
        <location evidence="8">Mitochondrion inner membrane</location>
    </subcellularLocation>
</comment>
<gene>
    <name evidence="9" type="ORF">BIW11_02071</name>
</gene>
<comment type="function">
    <text evidence="8">Catalyzes the ferrous insertion into protoporphyrin IX.</text>
</comment>
<keyword evidence="6 8" id="KW-0627">Porphyrin biosynthesis</keyword>
<evidence type="ECO:0000256" key="3">
    <source>
        <dbReference type="ARBA" id="ARBA00023004"/>
    </source>
</evidence>
<evidence type="ECO:0000313" key="9">
    <source>
        <dbReference type="EMBL" id="OQR68138.1"/>
    </source>
</evidence>
<keyword evidence="10" id="KW-1185">Reference proteome</keyword>
<keyword evidence="8" id="KW-0999">Mitochondrion inner membrane</keyword>
<evidence type="ECO:0000313" key="10">
    <source>
        <dbReference type="Proteomes" id="UP000192247"/>
    </source>
</evidence>
<dbReference type="PROSITE" id="PS00534">
    <property type="entry name" value="FERROCHELATASE"/>
    <property type="match status" value="1"/>
</dbReference>
<dbReference type="EMBL" id="MNPL01025824">
    <property type="protein sequence ID" value="OQR68138.1"/>
    <property type="molecule type" value="Genomic_DNA"/>
</dbReference>
<accession>A0A1V9X408</accession>
<name>A0A1V9X408_9ACAR</name>
<proteinExistence type="inferred from homology"/>
<evidence type="ECO:0000256" key="2">
    <source>
        <dbReference type="ARBA" id="ARBA00007718"/>
    </source>
</evidence>
<dbReference type="GO" id="GO:0005743">
    <property type="term" value="C:mitochondrial inner membrane"/>
    <property type="evidence" value="ECO:0007669"/>
    <property type="project" value="UniProtKB-SubCell"/>
</dbReference>
<evidence type="ECO:0000256" key="5">
    <source>
        <dbReference type="ARBA" id="ARBA00023239"/>
    </source>
</evidence>
<keyword evidence="8" id="KW-0496">Mitochondrion</keyword>
<dbReference type="GO" id="GO:0006783">
    <property type="term" value="P:heme biosynthetic process"/>
    <property type="evidence" value="ECO:0007669"/>
    <property type="project" value="UniProtKB-UniRule"/>
</dbReference>
<dbReference type="Gene3D" id="3.40.50.1400">
    <property type="match status" value="2"/>
</dbReference>
<dbReference type="SUPFAM" id="SSF53800">
    <property type="entry name" value="Chelatase"/>
    <property type="match status" value="1"/>
</dbReference>
<dbReference type="AlphaFoldDB" id="A0A1V9X408"/>
<dbReference type="InterPro" id="IPR001015">
    <property type="entry name" value="Ferrochelatase"/>
</dbReference>
<dbReference type="GO" id="GO:0004325">
    <property type="term" value="F:ferrochelatase activity"/>
    <property type="evidence" value="ECO:0007669"/>
    <property type="project" value="UniProtKB-UniRule"/>
</dbReference>
<evidence type="ECO:0000256" key="4">
    <source>
        <dbReference type="ARBA" id="ARBA00023133"/>
    </source>
</evidence>
<dbReference type="InterPro" id="IPR033659">
    <property type="entry name" value="Ferrochelatase_N"/>
</dbReference>
<evidence type="ECO:0000256" key="8">
    <source>
        <dbReference type="RuleBase" id="RU000607"/>
    </source>
</evidence>
<dbReference type="Pfam" id="PF00762">
    <property type="entry name" value="Ferrochelatase"/>
    <property type="match status" value="1"/>
</dbReference>
<dbReference type="HAMAP" id="MF_00323">
    <property type="entry name" value="Ferrochelatase"/>
    <property type="match status" value="1"/>
</dbReference>
<dbReference type="InterPro" id="IPR033644">
    <property type="entry name" value="Ferrochelatase_C"/>
</dbReference>
<evidence type="ECO:0000256" key="7">
    <source>
        <dbReference type="ARBA" id="ARBA00049915"/>
    </source>
</evidence>
<sequence length="371" mass="41510">MFRQFRRLSTLRDARPPKTGILMLNMGGPRTTSEVEGFLTKLFTDPDIIQLPLQSIIGPIIAKRRTPLIQRRYNEIGGGSPILACTREQGDLMCAQLDKISPHSGPHKAYVGFRYAAPFSSDALAELKNDGVKRVVAFSQYPQYSCCTTGSSLNQLYKEATANPDLADVHWSVIDRWPLNDGLVESFVDSIRDEMAKIPEPEQKNLVLVFTAHSLPLKIVARGDTYPAEVASTVLAVMKRLNFAYPYRLVWQSKVGPVPWLAPKTDDAIKGLVARGRKTIMMVPISFVNEHIETLHELDIEYGTELAEKLKLGKIYRARAPNTNAHFIRGLADEVKSHLDSGTAAGPQMRMRCPLCVNPDCIKLRHWIDKC</sequence>
<dbReference type="FunCoup" id="A0A1V9X408">
    <property type="interactions" value="1328"/>
</dbReference>
<dbReference type="STRING" id="418985.A0A1V9X408"/>
<dbReference type="InParanoid" id="A0A1V9X408"/>
<dbReference type="PANTHER" id="PTHR11108:SF1">
    <property type="entry name" value="FERROCHELATASE, MITOCHONDRIAL"/>
    <property type="match status" value="1"/>
</dbReference>
<protein>
    <recommendedName>
        <fullName evidence="8">Ferrochelatase</fullName>
        <ecNumber evidence="8">4.98.1.1</ecNumber>
    </recommendedName>
</protein>
<dbReference type="EC" id="4.98.1.1" evidence="8"/>
<dbReference type="UniPathway" id="UPA00252">
    <property type="reaction ID" value="UER00325"/>
</dbReference>
<evidence type="ECO:0000256" key="6">
    <source>
        <dbReference type="ARBA" id="ARBA00023244"/>
    </source>
</evidence>
<dbReference type="Proteomes" id="UP000192247">
    <property type="component" value="Unassembled WGS sequence"/>
</dbReference>
<comment type="pathway">
    <text evidence="1 8">Porphyrin-containing compound metabolism; protoheme biosynthesis; protoheme from protoporphyrin-IX: step 1/1.</text>
</comment>
<dbReference type="NCBIfam" id="TIGR00109">
    <property type="entry name" value="hemH"/>
    <property type="match status" value="1"/>
</dbReference>
<dbReference type="PANTHER" id="PTHR11108">
    <property type="entry name" value="FERROCHELATASE"/>
    <property type="match status" value="1"/>
</dbReference>
<organism evidence="9 10">
    <name type="scientific">Tropilaelaps mercedesae</name>
    <dbReference type="NCBI Taxonomy" id="418985"/>
    <lineage>
        <taxon>Eukaryota</taxon>
        <taxon>Metazoa</taxon>
        <taxon>Ecdysozoa</taxon>
        <taxon>Arthropoda</taxon>
        <taxon>Chelicerata</taxon>
        <taxon>Arachnida</taxon>
        <taxon>Acari</taxon>
        <taxon>Parasitiformes</taxon>
        <taxon>Mesostigmata</taxon>
        <taxon>Gamasina</taxon>
        <taxon>Dermanyssoidea</taxon>
        <taxon>Laelapidae</taxon>
        <taxon>Tropilaelaps</taxon>
    </lineage>
</organism>
<dbReference type="OrthoDB" id="1323at2759"/>
<dbReference type="CDD" id="cd00419">
    <property type="entry name" value="Ferrochelatase_C"/>
    <property type="match status" value="1"/>
</dbReference>
<comment type="catalytic activity">
    <reaction evidence="7">
        <text>heme b + 2 H(+) = protoporphyrin IX + Fe(2+)</text>
        <dbReference type="Rhea" id="RHEA:22584"/>
        <dbReference type="ChEBI" id="CHEBI:15378"/>
        <dbReference type="ChEBI" id="CHEBI:29033"/>
        <dbReference type="ChEBI" id="CHEBI:57306"/>
        <dbReference type="ChEBI" id="CHEBI:60344"/>
        <dbReference type="EC" id="4.98.1.1"/>
    </reaction>
    <physiologicalReaction direction="right-to-left" evidence="7">
        <dbReference type="Rhea" id="RHEA:22586"/>
    </physiologicalReaction>
</comment>
<keyword evidence="4 8" id="KW-0350">Heme biosynthesis</keyword>
<reference evidence="9 10" key="1">
    <citation type="journal article" date="2017" name="Gigascience">
        <title>Draft genome of the honey bee ectoparasitic mite, Tropilaelaps mercedesae, is shaped by the parasitic life history.</title>
        <authorList>
            <person name="Dong X."/>
            <person name="Armstrong S.D."/>
            <person name="Xia D."/>
            <person name="Makepeace B.L."/>
            <person name="Darby A.C."/>
            <person name="Kadowaki T."/>
        </authorList>
    </citation>
    <scope>NUCLEOTIDE SEQUENCE [LARGE SCALE GENOMIC DNA]</scope>
    <source>
        <strain evidence="9">Wuxi-XJTLU</strain>
    </source>
</reference>
<keyword evidence="3 8" id="KW-0408">Iron</keyword>
<keyword evidence="8" id="KW-0472">Membrane</keyword>
<comment type="caution">
    <text evidence="9">The sequence shown here is derived from an EMBL/GenBank/DDBJ whole genome shotgun (WGS) entry which is preliminary data.</text>
</comment>
<keyword evidence="5 8" id="KW-0456">Lyase</keyword>